<dbReference type="GO" id="GO:0046872">
    <property type="term" value="F:metal ion binding"/>
    <property type="evidence" value="ECO:0007669"/>
    <property type="project" value="UniProtKB-KW"/>
</dbReference>
<keyword evidence="5" id="KW-0560">Oxidoreductase</keyword>
<dbReference type="Pfam" id="PF00107">
    <property type="entry name" value="ADH_zinc_N"/>
    <property type="match status" value="1"/>
</dbReference>
<dbReference type="KEGG" id="ntr:B0W44_10465"/>
<keyword evidence="9" id="KW-1185">Reference proteome</keyword>
<comment type="cofactor">
    <cofactor evidence="1">
        <name>Zn(2+)</name>
        <dbReference type="ChEBI" id="CHEBI:29105"/>
    </cofactor>
</comment>
<dbReference type="InterPro" id="IPR036291">
    <property type="entry name" value="NAD(P)-bd_dom_sf"/>
</dbReference>
<evidence type="ECO:0000256" key="2">
    <source>
        <dbReference type="ARBA" id="ARBA00008072"/>
    </source>
</evidence>
<evidence type="ECO:0000256" key="3">
    <source>
        <dbReference type="ARBA" id="ARBA00022723"/>
    </source>
</evidence>
<name>A0A1U9K7Z4_9BACL</name>
<evidence type="ECO:0000256" key="5">
    <source>
        <dbReference type="ARBA" id="ARBA00023002"/>
    </source>
</evidence>
<dbReference type="AlphaFoldDB" id="A0A1U9K7Z4"/>
<dbReference type="RefSeq" id="WP_077719987.1">
    <property type="nucleotide sequence ID" value="NZ_CP019699.1"/>
</dbReference>
<dbReference type="Proteomes" id="UP000188603">
    <property type="component" value="Chromosome"/>
</dbReference>
<comment type="similarity">
    <text evidence="2">Belongs to the zinc-containing alcohol dehydrogenase family.</text>
</comment>
<evidence type="ECO:0000313" key="9">
    <source>
        <dbReference type="Proteomes" id="UP000188603"/>
    </source>
</evidence>
<dbReference type="SUPFAM" id="SSF51735">
    <property type="entry name" value="NAD(P)-binding Rossmann-fold domains"/>
    <property type="match status" value="1"/>
</dbReference>
<dbReference type="SUPFAM" id="SSF50129">
    <property type="entry name" value="GroES-like"/>
    <property type="match status" value="1"/>
</dbReference>
<dbReference type="InterPro" id="IPR013154">
    <property type="entry name" value="ADH-like_N"/>
</dbReference>
<reference evidence="8 9" key="1">
    <citation type="journal article" date="2015" name="Int. J. Syst. Evol. Microbiol.">
        <title>Novibacillus thermophilus gen. nov., sp. nov., a Gram-staining-negative and moderately thermophilic member of the family Thermoactinomycetaceae.</title>
        <authorList>
            <person name="Yang G."/>
            <person name="Chen J."/>
            <person name="Zhou S."/>
        </authorList>
    </citation>
    <scope>NUCLEOTIDE SEQUENCE [LARGE SCALE GENOMIC DNA]</scope>
    <source>
        <strain evidence="8 9">SG-1</strain>
    </source>
</reference>
<sequence length="364" mass="40225">MNKHEVVTSKAYRLIAPGKFVETTLQHEVKQEQVVVKPTLASICHADLRYYTGKRKRNVLKEKLPMALFHEGIGHVVISNADSVPPGQRVVIVPNIPGRLLNNNSGKSRLPQSTLRNNVADNYAADSVFLGSGYDGIGQSHLVLPAENAVPVPDSIPDGIAVLTELSSVSLHAIHHVSAFLKEGKVAVFGDGPVGFLTAAMLYHVFRIPKSQLLVFGAVREKLAQFDFATTHLVQDYHFHRQQNVATVIECTGGVFSESAINQAIDLIAPQGKIVLLGVSEERVPINTRDVLAKGLTLIGSSRSTVSDFKALMQDFQNQAYQQTIEKLLPDQYDYIRNVNDLHNTMDRASKNKGWKKIIMNFDW</sequence>
<dbReference type="InterPro" id="IPR011032">
    <property type="entry name" value="GroES-like_sf"/>
</dbReference>
<evidence type="ECO:0000256" key="1">
    <source>
        <dbReference type="ARBA" id="ARBA00001947"/>
    </source>
</evidence>
<evidence type="ECO:0000259" key="6">
    <source>
        <dbReference type="Pfam" id="PF00107"/>
    </source>
</evidence>
<dbReference type="PANTHER" id="PTHR43350:SF19">
    <property type="entry name" value="D-GULOSIDE 3-DEHYDROGENASE"/>
    <property type="match status" value="1"/>
</dbReference>
<evidence type="ECO:0000313" key="8">
    <source>
        <dbReference type="EMBL" id="AQS56126.1"/>
    </source>
</evidence>
<dbReference type="OrthoDB" id="1700359at2"/>
<proteinExistence type="inferred from homology"/>
<organism evidence="8 9">
    <name type="scientific">Novibacillus thermophilus</name>
    <dbReference type="NCBI Taxonomy" id="1471761"/>
    <lineage>
        <taxon>Bacteria</taxon>
        <taxon>Bacillati</taxon>
        <taxon>Bacillota</taxon>
        <taxon>Bacilli</taxon>
        <taxon>Bacillales</taxon>
        <taxon>Thermoactinomycetaceae</taxon>
        <taxon>Novibacillus</taxon>
    </lineage>
</organism>
<evidence type="ECO:0000259" key="7">
    <source>
        <dbReference type="Pfam" id="PF08240"/>
    </source>
</evidence>
<dbReference type="STRING" id="1471761.B0W44_10465"/>
<dbReference type="Pfam" id="PF08240">
    <property type="entry name" value="ADH_N"/>
    <property type="match status" value="1"/>
</dbReference>
<keyword evidence="3" id="KW-0479">Metal-binding</keyword>
<accession>A0A1U9K7Z4</accession>
<dbReference type="Gene3D" id="3.90.180.10">
    <property type="entry name" value="Medium-chain alcohol dehydrogenases, catalytic domain"/>
    <property type="match status" value="1"/>
</dbReference>
<dbReference type="EMBL" id="CP019699">
    <property type="protein sequence ID" value="AQS56126.1"/>
    <property type="molecule type" value="Genomic_DNA"/>
</dbReference>
<dbReference type="InterPro" id="IPR013149">
    <property type="entry name" value="ADH-like_C"/>
</dbReference>
<feature type="domain" description="Alcohol dehydrogenase-like C-terminal" evidence="6">
    <location>
        <begin position="241"/>
        <end position="316"/>
    </location>
</feature>
<gene>
    <name evidence="8" type="ORF">B0W44_10465</name>
</gene>
<dbReference type="Gene3D" id="3.40.50.720">
    <property type="entry name" value="NAD(P)-binding Rossmann-like Domain"/>
    <property type="match status" value="1"/>
</dbReference>
<protein>
    <submittedName>
        <fullName evidence="8">Dehydrogenase</fullName>
    </submittedName>
</protein>
<dbReference type="PANTHER" id="PTHR43350">
    <property type="entry name" value="NAD-DEPENDENT ALCOHOL DEHYDROGENASE"/>
    <property type="match status" value="1"/>
</dbReference>
<dbReference type="GO" id="GO:0016491">
    <property type="term" value="F:oxidoreductase activity"/>
    <property type="evidence" value="ECO:0007669"/>
    <property type="project" value="UniProtKB-KW"/>
</dbReference>
<feature type="domain" description="Alcohol dehydrogenase-like N-terminal" evidence="7">
    <location>
        <begin position="31"/>
        <end position="154"/>
    </location>
</feature>
<keyword evidence="4" id="KW-0862">Zinc</keyword>
<evidence type="ECO:0000256" key="4">
    <source>
        <dbReference type="ARBA" id="ARBA00022833"/>
    </source>
</evidence>